<dbReference type="PROSITE" id="PS01124">
    <property type="entry name" value="HTH_ARAC_FAMILY_2"/>
    <property type="match status" value="1"/>
</dbReference>
<dbReference type="InterPro" id="IPR018060">
    <property type="entry name" value="HTH_AraC"/>
</dbReference>
<organism evidence="6 7">
    <name type="scientific">Persicobacter diffluens</name>
    <dbReference type="NCBI Taxonomy" id="981"/>
    <lineage>
        <taxon>Bacteria</taxon>
        <taxon>Pseudomonadati</taxon>
        <taxon>Bacteroidota</taxon>
        <taxon>Cytophagia</taxon>
        <taxon>Cytophagales</taxon>
        <taxon>Persicobacteraceae</taxon>
        <taxon>Persicobacter</taxon>
    </lineage>
</organism>
<keyword evidence="4" id="KW-0472">Membrane</keyword>
<feature type="transmembrane region" description="Helical" evidence="4">
    <location>
        <begin position="157"/>
        <end position="174"/>
    </location>
</feature>
<evidence type="ECO:0000256" key="2">
    <source>
        <dbReference type="ARBA" id="ARBA00023125"/>
    </source>
</evidence>
<keyword evidence="1" id="KW-0805">Transcription regulation</keyword>
<keyword evidence="2" id="KW-0238">DNA-binding</keyword>
<dbReference type="InterPro" id="IPR009057">
    <property type="entry name" value="Homeodomain-like_sf"/>
</dbReference>
<evidence type="ECO:0000256" key="1">
    <source>
        <dbReference type="ARBA" id="ARBA00023015"/>
    </source>
</evidence>
<dbReference type="RefSeq" id="WP_338237285.1">
    <property type="nucleotide sequence ID" value="NZ_BQKE01000001.1"/>
</dbReference>
<dbReference type="EMBL" id="BQKE01000001">
    <property type="protein sequence ID" value="GJM61842.1"/>
    <property type="molecule type" value="Genomic_DNA"/>
</dbReference>
<dbReference type="Pfam" id="PF12833">
    <property type="entry name" value="HTH_18"/>
    <property type="match status" value="1"/>
</dbReference>
<accession>A0AAN5AKI3</accession>
<comment type="caution">
    <text evidence="6">The sequence shown here is derived from an EMBL/GenBank/DDBJ whole genome shotgun (WGS) entry which is preliminary data.</text>
</comment>
<evidence type="ECO:0000313" key="6">
    <source>
        <dbReference type="EMBL" id="GJM61842.1"/>
    </source>
</evidence>
<keyword evidence="4" id="KW-1133">Transmembrane helix</keyword>
<dbReference type="Proteomes" id="UP001310022">
    <property type="component" value="Unassembled WGS sequence"/>
</dbReference>
<feature type="transmembrane region" description="Helical" evidence="4">
    <location>
        <begin position="6"/>
        <end position="21"/>
    </location>
</feature>
<reference evidence="6 7" key="1">
    <citation type="submission" date="2021-12" db="EMBL/GenBank/DDBJ databases">
        <title>Genome sequencing of bacteria with rrn-lacking chromosome and rrn-plasmid.</title>
        <authorList>
            <person name="Anda M."/>
            <person name="Iwasaki W."/>
        </authorList>
    </citation>
    <scope>NUCLEOTIDE SEQUENCE [LARGE SCALE GENOMIC DNA]</scope>
    <source>
        <strain evidence="6 7">NBRC 15940</strain>
    </source>
</reference>
<feature type="transmembrane region" description="Helical" evidence="4">
    <location>
        <begin position="180"/>
        <end position="198"/>
    </location>
</feature>
<sequence>MQTLLTIGIVQFIISLFLIFDRGPVRLKESPMIILLIFLSFHFSIKGFLLYVLQDKYMFQYFGTCFNFAYGPLILDFVKMQYGRKRLHRLHFFPAVLFGVIYLFVGGMTLSTHEMIYMEFYRSYIILLMFLSLIGYFAYLFFYLLRQSTYPVQVLKSIIPISATVVFFLLVGWVQLLPDFWLRWGIYCSFIMLAVQYLRYELEVRKQVQEWKSAQESMPEKEVPVQKSEKYERSALTPQQAQQYARQLEGLMTQQKMFLNQELSLSDLSEKTGIPKHHLSESLNLHLGKNFYQFVNGYRVREAMRLIEENPGRKLLHLAFDCGFNTKATFNAYFKKMTGHTPSHYRMAARN</sequence>
<dbReference type="GO" id="GO:0003700">
    <property type="term" value="F:DNA-binding transcription factor activity"/>
    <property type="evidence" value="ECO:0007669"/>
    <property type="project" value="InterPro"/>
</dbReference>
<protein>
    <recommendedName>
        <fullName evidence="5">HTH araC/xylS-type domain-containing protein</fullName>
    </recommendedName>
</protein>
<evidence type="ECO:0000256" key="3">
    <source>
        <dbReference type="ARBA" id="ARBA00023163"/>
    </source>
</evidence>
<feature type="domain" description="HTH araC/xylS-type" evidence="5">
    <location>
        <begin position="249"/>
        <end position="348"/>
    </location>
</feature>
<feature type="transmembrane region" description="Helical" evidence="4">
    <location>
        <begin position="123"/>
        <end position="145"/>
    </location>
</feature>
<dbReference type="Gene3D" id="1.10.10.60">
    <property type="entry name" value="Homeodomain-like"/>
    <property type="match status" value="2"/>
</dbReference>
<keyword evidence="7" id="KW-1185">Reference proteome</keyword>
<proteinExistence type="predicted"/>
<evidence type="ECO:0000259" key="5">
    <source>
        <dbReference type="PROSITE" id="PS01124"/>
    </source>
</evidence>
<dbReference type="AlphaFoldDB" id="A0AAN5AKI3"/>
<feature type="transmembrane region" description="Helical" evidence="4">
    <location>
        <begin position="90"/>
        <end position="111"/>
    </location>
</feature>
<name>A0AAN5AKI3_9BACT</name>
<keyword evidence="3" id="KW-0804">Transcription</keyword>
<dbReference type="SMART" id="SM00342">
    <property type="entry name" value="HTH_ARAC"/>
    <property type="match status" value="1"/>
</dbReference>
<dbReference type="SUPFAM" id="SSF46689">
    <property type="entry name" value="Homeodomain-like"/>
    <property type="match status" value="1"/>
</dbReference>
<evidence type="ECO:0000256" key="4">
    <source>
        <dbReference type="SAM" id="Phobius"/>
    </source>
</evidence>
<gene>
    <name evidence="6" type="ORF">PEDI_23940</name>
</gene>
<evidence type="ECO:0000313" key="7">
    <source>
        <dbReference type="Proteomes" id="UP001310022"/>
    </source>
</evidence>
<feature type="transmembrane region" description="Helical" evidence="4">
    <location>
        <begin position="59"/>
        <end position="78"/>
    </location>
</feature>
<keyword evidence="4" id="KW-0812">Transmembrane</keyword>
<dbReference type="PANTHER" id="PTHR43280:SF29">
    <property type="entry name" value="ARAC-FAMILY TRANSCRIPTIONAL REGULATOR"/>
    <property type="match status" value="1"/>
</dbReference>
<dbReference type="PANTHER" id="PTHR43280">
    <property type="entry name" value="ARAC-FAMILY TRANSCRIPTIONAL REGULATOR"/>
    <property type="match status" value="1"/>
</dbReference>
<dbReference type="GO" id="GO:0043565">
    <property type="term" value="F:sequence-specific DNA binding"/>
    <property type="evidence" value="ECO:0007669"/>
    <property type="project" value="InterPro"/>
</dbReference>
<feature type="transmembrane region" description="Helical" evidence="4">
    <location>
        <begin position="33"/>
        <end position="53"/>
    </location>
</feature>